<dbReference type="RefSeq" id="WP_315605169.1">
    <property type="nucleotide sequence ID" value="NZ_CP130318.1"/>
</dbReference>
<evidence type="ECO:0000313" key="1">
    <source>
        <dbReference type="EMBL" id="WNQ11393.1"/>
    </source>
</evidence>
<dbReference type="AlphaFoldDB" id="A0AA96LDT6"/>
<keyword evidence="2" id="KW-1185">Reference proteome</keyword>
<protein>
    <submittedName>
        <fullName evidence="1">Uncharacterized protein</fullName>
    </submittedName>
</protein>
<accession>A0AA96LDT6</accession>
<dbReference type="Proteomes" id="UP001305702">
    <property type="component" value="Chromosome"/>
</dbReference>
<sequence length="187" mass="20195">MAIPAGTCVGVLYYKERGGLWTVGVHNGRTRNTVTNPSVLILGHVSNEKQFNQPKPEALIFYPTLAAYRAAVKNPPPISVGRPFGVRIATKVTAPGSKHACVAFLQSLPSKGGTLVTKAHNGKFRSYLSPRGKVYNNVAAAIQSIRDDPGGTLYYDHYNLFPGASGSYDLKPETTFKTSVTALRFLV</sequence>
<evidence type="ECO:0000313" key="2">
    <source>
        <dbReference type="Proteomes" id="UP001305702"/>
    </source>
</evidence>
<proteinExistence type="predicted"/>
<dbReference type="KEGG" id="paun:MJA45_27975"/>
<name>A0AA96LDT6_9BACL</name>
<gene>
    <name evidence="1" type="ORF">MJA45_27975</name>
</gene>
<organism evidence="1 2">
    <name type="scientific">Paenibacillus aurantius</name>
    <dbReference type="NCBI Taxonomy" id="2918900"/>
    <lineage>
        <taxon>Bacteria</taxon>
        <taxon>Bacillati</taxon>
        <taxon>Bacillota</taxon>
        <taxon>Bacilli</taxon>
        <taxon>Bacillales</taxon>
        <taxon>Paenibacillaceae</taxon>
        <taxon>Paenibacillus</taxon>
    </lineage>
</organism>
<reference evidence="1 2" key="1">
    <citation type="submission" date="2022-02" db="EMBL/GenBank/DDBJ databases">
        <title>Paenibacillus sp. MBLB1776 Whole Genome Shotgun Sequencing.</title>
        <authorList>
            <person name="Hwang C.Y."/>
            <person name="Cho E.-S."/>
            <person name="Seo M.-J."/>
        </authorList>
    </citation>
    <scope>NUCLEOTIDE SEQUENCE [LARGE SCALE GENOMIC DNA]</scope>
    <source>
        <strain evidence="1 2">MBLB1776</strain>
    </source>
</reference>
<dbReference type="EMBL" id="CP130318">
    <property type="protein sequence ID" value="WNQ11393.1"/>
    <property type="molecule type" value="Genomic_DNA"/>
</dbReference>